<dbReference type="PANTHER" id="PTHR47074:SF11">
    <property type="entry name" value="REVERSE TRANSCRIPTASE-LIKE PROTEIN"/>
    <property type="match status" value="1"/>
</dbReference>
<dbReference type="Proteomes" id="UP000467841">
    <property type="component" value="Unassembled WGS sequence"/>
</dbReference>
<dbReference type="CDD" id="cd06222">
    <property type="entry name" value="RNase_H_like"/>
    <property type="match status" value="1"/>
</dbReference>
<feature type="domain" description="Reverse transcriptase zinc-binding" evidence="2">
    <location>
        <begin position="4"/>
        <end position="71"/>
    </location>
</feature>
<dbReference type="InterPro" id="IPR044730">
    <property type="entry name" value="RNase_H-like_dom_plant"/>
</dbReference>
<dbReference type="InterPro" id="IPR002156">
    <property type="entry name" value="RNaseH_domain"/>
</dbReference>
<gene>
    <name evidence="3" type="ORF">MERR_LOCUS5307</name>
</gene>
<protein>
    <recommendedName>
        <fullName evidence="5">RNase H type-1 domain-containing protein</fullName>
    </recommendedName>
</protein>
<reference evidence="3" key="1">
    <citation type="submission" date="2020-01" db="EMBL/GenBank/DDBJ databases">
        <authorList>
            <person name="Mishra B."/>
        </authorList>
    </citation>
    <scope>NUCLEOTIDE SEQUENCE [LARGE SCALE GENOMIC DNA]</scope>
</reference>
<keyword evidence="4" id="KW-1185">Reference proteome</keyword>
<dbReference type="Pfam" id="PF13966">
    <property type="entry name" value="zf-RVT"/>
    <property type="match status" value="1"/>
</dbReference>
<dbReference type="PANTHER" id="PTHR47074">
    <property type="entry name" value="BNAC02G40300D PROTEIN"/>
    <property type="match status" value="1"/>
</dbReference>
<evidence type="ECO:0008006" key="5">
    <source>
        <dbReference type="Google" id="ProtNLM"/>
    </source>
</evidence>
<dbReference type="GO" id="GO:0003676">
    <property type="term" value="F:nucleic acid binding"/>
    <property type="evidence" value="ECO:0007669"/>
    <property type="project" value="InterPro"/>
</dbReference>
<sequence length="310" mass="34539">MPAINWNQQVWNVKTSPKMQMFIWRSLHGALPVGEQLEIRNIVTTTTCCRCNEPESILHLLFHCNFAQKVWKLAPFPQDFISTLITSLNEGLNAVRNQVTLPPVGLDRGKLYPWILWAIWTSRNQKIFENRIFTVEETILKATCDAREWNLAQIPVIGKTRFLSGVNRANHGVGTIVCCTDAAWMMFGASGSAGLGWIFTADEGQVSSYSSAHSFVSSALVAEALAIREALFKAVELGFTSLILQFDSLILIKAINSRSPLLETHGILADIVLIEKSFISLKFNFIPRLDNTVADSVAKQALWAFQSLLG</sequence>
<dbReference type="Pfam" id="PF13456">
    <property type="entry name" value="RVT_3"/>
    <property type="match status" value="1"/>
</dbReference>
<evidence type="ECO:0000313" key="3">
    <source>
        <dbReference type="EMBL" id="CAA7018072.1"/>
    </source>
</evidence>
<evidence type="ECO:0000259" key="2">
    <source>
        <dbReference type="Pfam" id="PF13966"/>
    </source>
</evidence>
<dbReference type="EMBL" id="CACVBM020000344">
    <property type="protein sequence ID" value="CAA7018072.1"/>
    <property type="molecule type" value="Genomic_DNA"/>
</dbReference>
<dbReference type="AlphaFoldDB" id="A0A6D2HU20"/>
<feature type="domain" description="RNase H type-1" evidence="1">
    <location>
        <begin position="189"/>
        <end position="301"/>
    </location>
</feature>
<dbReference type="GO" id="GO:0004523">
    <property type="term" value="F:RNA-DNA hybrid ribonuclease activity"/>
    <property type="evidence" value="ECO:0007669"/>
    <property type="project" value="InterPro"/>
</dbReference>
<dbReference type="InterPro" id="IPR012337">
    <property type="entry name" value="RNaseH-like_sf"/>
</dbReference>
<dbReference type="SUPFAM" id="SSF53098">
    <property type="entry name" value="Ribonuclease H-like"/>
    <property type="match status" value="1"/>
</dbReference>
<proteinExistence type="predicted"/>
<dbReference type="OrthoDB" id="1036116at2759"/>
<evidence type="ECO:0000313" key="4">
    <source>
        <dbReference type="Proteomes" id="UP000467841"/>
    </source>
</evidence>
<dbReference type="InterPro" id="IPR036397">
    <property type="entry name" value="RNaseH_sf"/>
</dbReference>
<comment type="caution">
    <text evidence="3">The sequence shown here is derived from an EMBL/GenBank/DDBJ whole genome shotgun (WGS) entry which is preliminary data.</text>
</comment>
<dbReference type="InterPro" id="IPR052929">
    <property type="entry name" value="RNase_H-like_EbsB-rel"/>
</dbReference>
<accession>A0A6D2HU20</accession>
<name>A0A6D2HU20_9BRAS</name>
<dbReference type="InterPro" id="IPR026960">
    <property type="entry name" value="RVT-Znf"/>
</dbReference>
<dbReference type="Gene3D" id="3.30.420.10">
    <property type="entry name" value="Ribonuclease H-like superfamily/Ribonuclease H"/>
    <property type="match status" value="1"/>
</dbReference>
<evidence type="ECO:0000259" key="1">
    <source>
        <dbReference type="Pfam" id="PF13456"/>
    </source>
</evidence>
<organism evidence="3 4">
    <name type="scientific">Microthlaspi erraticum</name>
    <dbReference type="NCBI Taxonomy" id="1685480"/>
    <lineage>
        <taxon>Eukaryota</taxon>
        <taxon>Viridiplantae</taxon>
        <taxon>Streptophyta</taxon>
        <taxon>Embryophyta</taxon>
        <taxon>Tracheophyta</taxon>
        <taxon>Spermatophyta</taxon>
        <taxon>Magnoliopsida</taxon>
        <taxon>eudicotyledons</taxon>
        <taxon>Gunneridae</taxon>
        <taxon>Pentapetalae</taxon>
        <taxon>rosids</taxon>
        <taxon>malvids</taxon>
        <taxon>Brassicales</taxon>
        <taxon>Brassicaceae</taxon>
        <taxon>Coluteocarpeae</taxon>
        <taxon>Microthlaspi</taxon>
    </lineage>
</organism>